<accession>A0A077NDL4</accession>
<protein>
    <submittedName>
        <fullName evidence="1">Uncharacterized protein</fullName>
    </submittedName>
</protein>
<proteinExistence type="predicted"/>
<reference evidence="1" key="1">
    <citation type="submission" date="2013-07" db="EMBL/GenBank/DDBJ databases">
        <title>Sub-species coevolution in mutualistic symbiosis.</title>
        <authorList>
            <person name="Murfin K."/>
            <person name="Klassen J."/>
            <person name="Lee M."/>
            <person name="Forst S."/>
            <person name="Stock P."/>
            <person name="Goodrich-Blair H."/>
        </authorList>
    </citation>
    <scope>NUCLEOTIDE SEQUENCE [LARGE SCALE GENOMIC DNA]</scope>
    <source>
        <strain evidence="1">Feltiae Moldova</strain>
    </source>
</reference>
<organism evidence="1">
    <name type="scientific">Xenorhabdus bovienii str. feltiae Moldova</name>
    <dbReference type="NCBI Taxonomy" id="1398200"/>
    <lineage>
        <taxon>Bacteria</taxon>
        <taxon>Pseudomonadati</taxon>
        <taxon>Pseudomonadota</taxon>
        <taxon>Gammaproteobacteria</taxon>
        <taxon>Enterobacterales</taxon>
        <taxon>Morganellaceae</taxon>
        <taxon>Xenorhabdus</taxon>
    </lineage>
</organism>
<sequence>MLSLLLRRYLARRLFTVVSLHKAAKNADIWLWPIMENLIQRAWSETRLLLIEAKEYLCLNAFKTPQRKSRKNNTLNGCFEKLNY</sequence>
<name>A0A077NDL4_XENBV</name>
<dbReference type="EMBL" id="CBSV010000054">
    <property type="protein sequence ID" value="CDH00282.1"/>
    <property type="molecule type" value="Genomic_DNA"/>
</dbReference>
<dbReference type="AlphaFoldDB" id="A0A077NDL4"/>
<evidence type="ECO:0000313" key="1">
    <source>
        <dbReference type="EMBL" id="CDH00282.1"/>
    </source>
</evidence>
<comment type="caution">
    <text evidence="1">The sequence shown here is derived from an EMBL/GenBank/DDBJ whole genome shotgun (WGS) entry which is preliminary data.</text>
</comment>
<gene>
    <name evidence="1" type="ORF">XBFM1_1470012</name>
</gene>
<dbReference type="HOGENOM" id="CLU_2524625_0_0_6"/>
<dbReference type="Proteomes" id="UP000028487">
    <property type="component" value="Unassembled WGS sequence"/>
</dbReference>